<evidence type="ECO:0000256" key="10">
    <source>
        <dbReference type="SAM" id="Phobius"/>
    </source>
</evidence>
<dbReference type="GO" id="GO:0004222">
    <property type="term" value="F:metalloendopeptidase activity"/>
    <property type="evidence" value="ECO:0007669"/>
    <property type="project" value="InterPro"/>
</dbReference>
<dbReference type="InterPro" id="IPR004387">
    <property type="entry name" value="Pept_M50_Zn"/>
</dbReference>
<evidence type="ECO:0000256" key="3">
    <source>
        <dbReference type="ARBA" id="ARBA00022670"/>
    </source>
</evidence>
<dbReference type="PANTHER" id="PTHR42837:SF2">
    <property type="entry name" value="MEMBRANE METALLOPROTEASE ARASP2, CHLOROPLASTIC-RELATED"/>
    <property type="match status" value="1"/>
</dbReference>
<evidence type="ECO:0000259" key="11">
    <source>
        <dbReference type="Pfam" id="PF02163"/>
    </source>
</evidence>
<evidence type="ECO:0000259" key="12">
    <source>
        <dbReference type="Pfam" id="PF17820"/>
    </source>
</evidence>
<evidence type="ECO:0000256" key="4">
    <source>
        <dbReference type="ARBA" id="ARBA00022692"/>
    </source>
</evidence>
<gene>
    <name evidence="13" type="ORF">UFOPK2992_01405</name>
</gene>
<proteinExistence type="predicted"/>
<evidence type="ECO:0000256" key="5">
    <source>
        <dbReference type="ARBA" id="ARBA00022801"/>
    </source>
</evidence>
<evidence type="ECO:0000313" key="13">
    <source>
        <dbReference type="EMBL" id="CAB4808288.1"/>
    </source>
</evidence>
<feature type="transmembrane region" description="Helical" evidence="10">
    <location>
        <begin position="334"/>
        <end position="355"/>
    </location>
</feature>
<protein>
    <submittedName>
        <fullName evidence="13">Unannotated protein</fullName>
    </submittedName>
</protein>
<keyword evidence="8" id="KW-0482">Metalloprotease</keyword>
<feature type="transmembrane region" description="Helical" evidence="10">
    <location>
        <begin position="389"/>
        <end position="409"/>
    </location>
</feature>
<dbReference type="CDD" id="cd06163">
    <property type="entry name" value="S2P-M50_PDZ_RseP-like"/>
    <property type="match status" value="1"/>
</dbReference>
<evidence type="ECO:0000256" key="2">
    <source>
        <dbReference type="ARBA" id="ARBA00004141"/>
    </source>
</evidence>
<organism evidence="13">
    <name type="scientific">freshwater metagenome</name>
    <dbReference type="NCBI Taxonomy" id="449393"/>
    <lineage>
        <taxon>unclassified sequences</taxon>
        <taxon>metagenomes</taxon>
        <taxon>ecological metagenomes</taxon>
    </lineage>
</organism>
<reference evidence="13" key="1">
    <citation type="submission" date="2020-05" db="EMBL/GenBank/DDBJ databases">
        <authorList>
            <person name="Chiriac C."/>
            <person name="Salcher M."/>
            <person name="Ghai R."/>
            <person name="Kavagutti S V."/>
        </authorList>
    </citation>
    <scope>NUCLEOTIDE SEQUENCE</scope>
</reference>
<sequence length="416" mass="43942">MSNTYTKVRNEIVAGGAVDAVDETVGGVRAVVGVGALLALLVALAVSNIWIFVFVVGLLASVFLHEVGHFVTARRSGMKVTQFFMGMGPRLWSFQRNGVEYGVRALPVGAFVRIVGMNNLDETDPADEPVTYRSKSYPKRLLVITAGSMMHMVIAIVLLFGVYSVAGKNSATGEVAFVGIEVGGPAEKAGVLLDDIVLSNDGVAVTSADQFVALVHQHKPGDIAVIEVLRADKTLTVPVKLGTNPNPGSEGLAYLGVSSADKSAFQNIPLAEAFTSSFTDLGSAAWQSVKGVVTVMNPANIISHLTGANTDQSTQPVTVYGISRLSSSIGQETGLAGILLTLAGINVFVGLLNLFPLLPFDGGHAAIATYERLRSRPGRRYTADVAKMVPVAMTVMMFFVFVLFAGLYLDITHPIG</sequence>
<dbReference type="Gene3D" id="2.30.42.10">
    <property type="match status" value="1"/>
</dbReference>
<feature type="domain" description="PDZ" evidence="12">
    <location>
        <begin position="180"/>
        <end position="220"/>
    </location>
</feature>
<feature type="transmembrane region" description="Helical" evidence="10">
    <location>
        <begin position="36"/>
        <end position="64"/>
    </location>
</feature>
<keyword evidence="7 10" id="KW-1133">Transmembrane helix</keyword>
<evidence type="ECO:0000256" key="9">
    <source>
        <dbReference type="ARBA" id="ARBA00023136"/>
    </source>
</evidence>
<name>A0A6J6YLQ4_9ZZZZ</name>
<dbReference type="AlphaFoldDB" id="A0A6J6YLQ4"/>
<evidence type="ECO:0000256" key="8">
    <source>
        <dbReference type="ARBA" id="ARBA00023049"/>
    </source>
</evidence>
<comment type="cofactor">
    <cofactor evidence="1">
        <name>Zn(2+)</name>
        <dbReference type="ChEBI" id="CHEBI:29105"/>
    </cofactor>
</comment>
<keyword evidence="6" id="KW-0862">Zinc</keyword>
<dbReference type="InterPro" id="IPR008915">
    <property type="entry name" value="Peptidase_M50"/>
</dbReference>
<feature type="domain" description="Peptidase M50" evidence="11">
    <location>
        <begin position="54"/>
        <end position="396"/>
    </location>
</feature>
<comment type="subcellular location">
    <subcellularLocation>
        <location evidence="2">Membrane</location>
        <topology evidence="2">Multi-pass membrane protein</topology>
    </subcellularLocation>
</comment>
<keyword evidence="5" id="KW-0378">Hydrolase</keyword>
<accession>A0A6J6YLQ4</accession>
<keyword evidence="4 10" id="KW-0812">Transmembrane</keyword>
<dbReference type="Pfam" id="PF02163">
    <property type="entry name" value="Peptidase_M50"/>
    <property type="match status" value="1"/>
</dbReference>
<dbReference type="EMBL" id="CAFAAI010000261">
    <property type="protein sequence ID" value="CAB4808288.1"/>
    <property type="molecule type" value="Genomic_DNA"/>
</dbReference>
<evidence type="ECO:0000256" key="6">
    <source>
        <dbReference type="ARBA" id="ARBA00022833"/>
    </source>
</evidence>
<dbReference type="GO" id="GO:0006508">
    <property type="term" value="P:proteolysis"/>
    <property type="evidence" value="ECO:0007669"/>
    <property type="project" value="UniProtKB-KW"/>
</dbReference>
<dbReference type="Pfam" id="PF17820">
    <property type="entry name" value="PDZ_6"/>
    <property type="match status" value="1"/>
</dbReference>
<evidence type="ECO:0000256" key="7">
    <source>
        <dbReference type="ARBA" id="ARBA00022989"/>
    </source>
</evidence>
<keyword evidence="9 10" id="KW-0472">Membrane</keyword>
<keyword evidence="3" id="KW-0645">Protease</keyword>
<evidence type="ECO:0000256" key="1">
    <source>
        <dbReference type="ARBA" id="ARBA00001947"/>
    </source>
</evidence>
<dbReference type="InterPro" id="IPR041489">
    <property type="entry name" value="PDZ_6"/>
</dbReference>
<dbReference type="InterPro" id="IPR036034">
    <property type="entry name" value="PDZ_sf"/>
</dbReference>
<dbReference type="SUPFAM" id="SSF50156">
    <property type="entry name" value="PDZ domain-like"/>
    <property type="match status" value="1"/>
</dbReference>
<dbReference type="GO" id="GO:0016020">
    <property type="term" value="C:membrane"/>
    <property type="evidence" value="ECO:0007669"/>
    <property type="project" value="UniProtKB-SubCell"/>
</dbReference>
<feature type="transmembrane region" description="Helical" evidence="10">
    <location>
        <begin position="141"/>
        <end position="163"/>
    </location>
</feature>
<dbReference type="PANTHER" id="PTHR42837">
    <property type="entry name" value="REGULATOR OF SIGMA-E PROTEASE RSEP"/>
    <property type="match status" value="1"/>
</dbReference>